<accession>A0AAD9RQ86</accession>
<dbReference type="EMBL" id="JAIFRP010000030">
    <property type="protein sequence ID" value="KAK2583341.1"/>
    <property type="molecule type" value="Genomic_DNA"/>
</dbReference>
<dbReference type="GO" id="GO:0008270">
    <property type="term" value="F:zinc ion binding"/>
    <property type="evidence" value="ECO:0007669"/>
    <property type="project" value="UniProtKB-KW"/>
</dbReference>
<dbReference type="Proteomes" id="UP001258017">
    <property type="component" value="Unassembled WGS sequence"/>
</dbReference>
<gene>
    <name evidence="9" type="ORF">KPH14_009340</name>
</gene>
<dbReference type="SUPFAM" id="SSF48452">
    <property type="entry name" value="TPR-like"/>
    <property type="match status" value="1"/>
</dbReference>
<dbReference type="GO" id="GO:0042051">
    <property type="term" value="P:compound eye photoreceptor development"/>
    <property type="evidence" value="ECO:0007669"/>
    <property type="project" value="TreeGrafter"/>
</dbReference>
<evidence type="ECO:0000256" key="1">
    <source>
        <dbReference type="ARBA" id="ARBA00022603"/>
    </source>
</evidence>
<evidence type="ECO:0000256" key="7">
    <source>
        <dbReference type="SAM" id="MobiDB-lite"/>
    </source>
</evidence>
<dbReference type="InterPro" id="IPR011990">
    <property type="entry name" value="TPR-like_helical_dom_sf"/>
</dbReference>
<evidence type="ECO:0000256" key="2">
    <source>
        <dbReference type="ARBA" id="ARBA00022679"/>
    </source>
</evidence>
<evidence type="ECO:0000256" key="6">
    <source>
        <dbReference type="ARBA" id="ARBA00022833"/>
    </source>
</evidence>
<evidence type="ECO:0000259" key="8">
    <source>
        <dbReference type="Pfam" id="PF01753"/>
    </source>
</evidence>
<dbReference type="Gene3D" id="2.170.270.10">
    <property type="entry name" value="SET domain"/>
    <property type="match status" value="1"/>
</dbReference>
<keyword evidence="3" id="KW-0949">S-adenosyl-L-methionine</keyword>
<dbReference type="AlphaFoldDB" id="A0AAD9RQ86"/>
<dbReference type="GO" id="GO:0008168">
    <property type="term" value="F:methyltransferase activity"/>
    <property type="evidence" value="ECO:0007669"/>
    <property type="project" value="UniProtKB-KW"/>
</dbReference>
<keyword evidence="10" id="KW-1185">Reference proteome</keyword>
<dbReference type="GO" id="GO:0032259">
    <property type="term" value="P:methylation"/>
    <property type="evidence" value="ECO:0007669"/>
    <property type="project" value="UniProtKB-KW"/>
</dbReference>
<evidence type="ECO:0000313" key="9">
    <source>
        <dbReference type="EMBL" id="KAK2583341.1"/>
    </source>
</evidence>
<dbReference type="InterPro" id="IPR044421">
    <property type="entry name" value="SMYD4_SET"/>
</dbReference>
<evidence type="ECO:0000313" key="10">
    <source>
        <dbReference type="Proteomes" id="UP001258017"/>
    </source>
</evidence>
<evidence type="ECO:0000256" key="4">
    <source>
        <dbReference type="ARBA" id="ARBA00022723"/>
    </source>
</evidence>
<organism evidence="9 10">
    <name type="scientific">Odynerus spinipes</name>
    <dbReference type="NCBI Taxonomy" id="1348599"/>
    <lineage>
        <taxon>Eukaryota</taxon>
        <taxon>Metazoa</taxon>
        <taxon>Ecdysozoa</taxon>
        <taxon>Arthropoda</taxon>
        <taxon>Hexapoda</taxon>
        <taxon>Insecta</taxon>
        <taxon>Pterygota</taxon>
        <taxon>Neoptera</taxon>
        <taxon>Endopterygota</taxon>
        <taxon>Hymenoptera</taxon>
        <taxon>Apocrita</taxon>
        <taxon>Aculeata</taxon>
        <taxon>Vespoidea</taxon>
        <taxon>Vespidae</taxon>
        <taxon>Eumeninae</taxon>
        <taxon>Odynerus</taxon>
    </lineage>
</organism>
<dbReference type="SUPFAM" id="SSF144232">
    <property type="entry name" value="HIT/MYND zinc finger-like"/>
    <property type="match status" value="1"/>
</dbReference>
<dbReference type="InterPro" id="IPR046341">
    <property type="entry name" value="SET_dom_sf"/>
</dbReference>
<reference evidence="9" key="2">
    <citation type="journal article" date="2023" name="Commun. Biol.">
        <title>Intrasexual cuticular hydrocarbon dimorphism in a wasp sheds light on hydrocarbon biosynthesis genes in Hymenoptera.</title>
        <authorList>
            <person name="Moris V.C."/>
            <person name="Podsiadlowski L."/>
            <person name="Martin S."/>
            <person name="Oeyen J.P."/>
            <person name="Donath A."/>
            <person name="Petersen M."/>
            <person name="Wilbrandt J."/>
            <person name="Misof B."/>
            <person name="Liedtke D."/>
            <person name="Thamm M."/>
            <person name="Scheiner R."/>
            <person name="Schmitt T."/>
            <person name="Niehuis O."/>
        </authorList>
    </citation>
    <scope>NUCLEOTIDE SEQUENCE</scope>
    <source>
        <strain evidence="9">GBR_01_08_01A</strain>
    </source>
</reference>
<feature type="domain" description="MYND-type" evidence="8">
    <location>
        <begin position="278"/>
        <end position="317"/>
    </location>
</feature>
<dbReference type="InterPro" id="IPR052097">
    <property type="entry name" value="SET-MYND_domain_protein"/>
</dbReference>
<keyword evidence="5" id="KW-0863">Zinc-finger</keyword>
<sequence length="709" mass="80153">MEEEFYRNLCSTETLRSGKKGFFHDFSEYTMNAAGETWIGKIFGRIDNDEDRVRTVFGDDKLKDVVRGTLGNVRVLYRDKDANVSRCKRLEGFAAATEGQHEKALLLFSQAVLRAPLSGKCKTVDRGYSLPLALLGRAETFMTMKEYDLALEDLQLASENEPPQESRKELEKKREECKRILGEKTRSLVPVATQERDDKAFDERTRHFRGTIKERKPPSLSGGINPQLPCASALLEIRESKAAGKEAVAAKEIYPGDCLVVEEPLAACLLPEFYGTHCQHCFSRLRAPIGCPECSTVAFCGRKCRDIAVTTYHRYECKILALLIGSGMSVLSMVAYRMITQEGLRRCLKIYDTLREKVITENDNPETVVVETEPKLSKSAKRRLRKKKLKDSATQNGENNVDADDNAPRGFTDGDNEKAIDTRAYDLVNHESRRSGSDFLERTLMAAFLLKCLQRVDFFENTSRDDEIPSEKEIIVGSLLLKNLQLLQFNAHEFFETRVGADHRFRGSKPIYLGVAIYPTVARFNHDCYPAVSRYFVGRSIAIRATRSLKPGDVVAENYGPIFTKRSLAERQRTLSGRYWFKCTCKACKEDWPGFEKLTNDSVRLRCPTEGCTRLHPRQQVANKTIKCVGCQKKINLVERLTSLLECETLYAQGLDKMEEEKAEKAIELLIAAITKFHEIAVPPHRDTHLAEIALGACMSDSGNTWRVA</sequence>
<dbReference type="GO" id="GO:0042826">
    <property type="term" value="F:histone deacetylase binding"/>
    <property type="evidence" value="ECO:0007669"/>
    <property type="project" value="TreeGrafter"/>
</dbReference>
<keyword evidence="6" id="KW-0862">Zinc</keyword>
<dbReference type="Gene3D" id="1.25.40.10">
    <property type="entry name" value="Tetratricopeptide repeat domain"/>
    <property type="match status" value="2"/>
</dbReference>
<dbReference type="InterPro" id="IPR002893">
    <property type="entry name" value="Znf_MYND"/>
</dbReference>
<feature type="compositionally biased region" description="Basic residues" evidence="7">
    <location>
        <begin position="378"/>
        <end position="389"/>
    </location>
</feature>
<evidence type="ECO:0000256" key="5">
    <source>
        <dbReference type="ARBA" id="ARBA00022771"/>
    </source>
</evidence>
<dbReference type="PANTHER" id="PTHR46165">
    <property type="entry name" value="SET AND MYND DOMAIN-CONTAINING PROTEIN 4"/>
    <property type="match status" value="1"/>
</dbReference>
<protein>
    <recommendedName>
        <fullName evidence="8">MYND-type domain-containing protein</fullName>
    </recommendedName>
</protein>
<evidence type="ECO:0000256" key="3">
    <source>
        <dbReference type="ARBA" id="ARBA00022691"/>
    </source>
</evidence>
<keyword evidence="2" id="KW-0808">Transferase</keyword>
<proteinExistence type="predicted"/>
<dbReference type="CDD" id="cd10536">
    <property type="entry name" value="SET_SMYD4"/>
    <property type="match status" value="1"/>
</dbReference>
<dbReference type="Pfam" id="PF01753">
    <property type="entry name" value="zf-MYND"/>
    <property type="match status" value="1"/>
</dbReference>
<feature type="region of interest" description="Disordered" evidence="7">
    <location>
        <begin position="367"/>
        <end position="417"/>
    </location>
</feature>
<keyword evidence="4" id="KW-0479">Metal-binding</keyword>
<dbReference type="SMART" id="SM00028">
    <property type="entry name" value="TPR"/>
    <property type="match status" value="3"/>
</dbReference>
<dbReference type="SUPFAM" id="SSF82199">
    <property type="entry name" value="SET domain"/>
    <property type="match status" value="1"/>
</dbReference>
<comment type="caution">
    <text evidence="9">The sequence shown here is derived from an EMBL/GenBank/DDBJ whole genome shotgun (WGS) entry which is preliminary data.</text>
</comment>
<reference evidence="9" key="1">
    <citation type="submission" date="2021-08" db="EMBL/GenBank/DDBJ databases">
        <authorList>
            <person name="Misof B."/>
            <person name="Oliver O."/>
            <person name="Podsiadlowski L."/>
            <person name="Donath A."/>
            <person name="Peters R."/>
            <person name="Mayer C."/>
            <person name="Rust J."/>
            <person name="Gunkel S."/>
            <person name="Lesny P."/>
            <person name="Martin S."/>
            <person name="Oeyen J.P."/>
            <person name="Petersen M."/>
            <person name="Panagiotis P."/>
            <person name="Wilbrandt J."/>
            <person name="Tanja T."/>
        </authorList>
    </citation>
    <scope>NUCLEOTIDE SEQUENCE</scope>
    <source>
        <strain evidence="9">GBR_01_08_01A</strain>
        <tissue evidence="9">Thorax + abdomen</tissue>
    </source>
</reference>
<dbReference type="InterPro" id="IPR019734">
    <property type="entry name" value="TPR_rpt"/>
</dbReference>
<dbReference type="GO" id="GO:0005634">
    <property type="term" value="C:nucleus"/>
    <property type="evidence" value="ECO:0007669"/>
    <property type="project" value="TreeGrafter"/>
</dbReference>
<name>A0AAD9RQ86_9HYME</name>
<dbReference type="PANTHER" id="PTHR46165:SF5">
    <property type="entry name" value="RE32936P"/>
    <property type="match status" value="1"/>
</dbReference>
<dbReference type="GO" id="GO:0005737">
    <property type="term" value="C:cytoplasm"/>
    <property type="evidence" value="ECO:0007669"/>
    <property type="project" value="TreeGrafter"/>
</dbReference>
<keyword evidence="1" id="KW-0489">Methyltransferase</keyword>